<feature type="chain" id="PRO_5021836262" evidence="2">
    <location>
        <begin position="21"/>
        <end position="384"/>
    </location>
</feature>
<reference evidence="3 4" key="1">
    <citation type="submission" date="2019-07" db="EMBL/GenBank/DDBJ databases">
        <title>Sphingomonas solaris sp. nov., isolated from a solar panel from Boston, Massachusetts.</title>
        <authorList>
            <person name="Tanner K."/>
            <person name="Pascual J."/>
            <person name="Mancuso C."/>
            <person name="Pereto J."/>
            <person name="Khalil A."/>
            <person name="Vilanova C."/>
        </authorList>
    </citation>
    <scope>NUCLEOTIDE SEQUENCE [LARGE SCALE GENOMIC DNA]</scope>
    <source>
        <strain evidence="3 4">R4DWN</strain>
    </source>
</reference>
<proteinExistence type="predicted"/>
<sequence length="384" mass="40593">MKALFLLAAAPLALASPALAQHAGHVAPSKADAGHDMAGMDMVGAPAPEAGPAMPGTKQEGDGPPTPADPHAGHDMSGMTTDGAASAADPHAGHDMAGMKMDGAEPPAGAATSDGMAGMDHAAMGHGAAPAAGEVGDASAPPPPADRWADRYYPRAEMDAARAITRAEHGGGQYSQIMFNLAEVQVREGREGYRWDGEGWFGGDIDRLTIKTEGEASFGRTPGSNVEAAEAQALWSHAIDPYWNLQSGVRVDVQPGPSRAYATLGFEGLAPYWFEVEGAVFLSDRGDVLARLEAYYDQRLTQRLVLQPRAELNFAAQDVPENEMGSGLVNAELGLRLRYEITREFAPYVGVSWDRKAGDTARYARANGERASEASFVAGVRFWF</sequence>
<name>A0A558RAB2_9SPHN</name>
<dbReference type="InterPro" id="IPR036709">
    <property type="entry name" value="Autotransporte_beta_dom_sf"/>
</dbReference>
<feature type="compositionally biased region" description="Low complexity" evidence="1">
    <location>
        <begin position="114"/>
        <end position="139"/>
    </location>
</feature>
<feature type="compositionally biased region" description="Low complexity" evidence="1">
    <location>
        <begin position="44"/>
        <end position="56"/>
    </location>
</feature>
<accession>A0A558RAB2</accession>
<evidence type="ECO:0000313" key="3">
    <source>
        <dbReference type="EMBL" id="TVV76311.1"/>
    </source>
</evidence>
<dbReference type="InterPro" id="IPR007939">
    <property type="entry name" value="Cu-R_B_prcur"/>
</dbReference>
<dbReference type="GO" id="GO:0009279">
    <property type="term" value="C:cell outer membrane"/>
    <property type="evidence" value="ECO:0007669"/>
    <property type="project" value="InterPro"/>
</dbReference>
<dbReference type="RefSeq" id="WP_145148586.1">
    <property type="nucleotide sequence ID" value="NZ_VNIM01000011.1"/>
</dbReference>
<gene>
    <name evidence="3" type="ORF">FOY91_04545</name>
</gene>
<dbReference type="EMBL" id="VNIM01000011">
    <property type="protein sequence ID" value="TVV76311.1"/>
    <property type="molecule type" value="Genomic_DNA"/>
</dbReference>
<dbReference type="GO" id="GO:0005507">
    <property type="term" value="F:copper ion binding"/>
    <property type="evidence" value="ECO:0007669"/>
    <property type="project" value="InterPro"/>
</dbReference>
<feature type="region of interest" description="Disordered" evidence="1">
    <location>
        <begin position="27"/>
        <end position="149"/>
    </location>
</feature>
<dbReference type="Pfam" id="PF05275">
    <property type="entry name" value="CopB"/>
    <property type="match status" value="1"/>
</dbReference>
<protein>
    <submittedName>
        <fullName evidence="3">Copper resistance protein CopB</fullName>
    </submittedName>
</protein>
<feature type="signal peptide" evidence="2">
    <location>
        <begin position="1"/>
        <end position="20"/>
    </location>
</feature>
<dbReference type="SUPFAM" id="SSF103515">
    <property type="entry name" value="Autotransporter"/>
    <property type="match status" value="1"/>
</dbReference>
<keyword evidence="2" id="KW-0732">Signal</keyword>
<evidence type="ECO:0000313" key="4">
    <source>
        <dbReference type="Proteomes" id="UP000318681"/>
    </source>
</evidence>
<dbReference type="Proteomes" id="UP000318681">
    <property type="component" value="Unassembled WGS sequence"/>
</dbReference>
<dbReference type="GO" id="GO:0006878">
    <property type="term" value="P:intracellular copper ion homeostasis"/>
    <property type="evidence" value="ECO:0007669"/>
    <property type="project" value="InterPro"/>
</dbReference>
<dbReference type="AlphaFoldDB" id="A0A558RAB2"/>
<evidence type="ECO:0000256" key="2">
    <source>
        <dbReference type="SAM" id="SignalP"/>
    </source>
</evidence>
<organism evidence="3 4">
    <name type="scientific">Alterirhizorhabdus solaris</name>
    <dbReference type="NCBI Taxonomy" id="2529389"/>
    <lineage>
        <taxon>Bacteria</taxon>
        <taxon>Pseudomonadati</taxon>
        <taxon>Pseudomonadota</taxon>
        <taxon>Alphaproteobacteria</taxon>
        <taxon>Sphingomonadales</taxon>
        <taxon>Rhizorhabdaceae</taxon>
        <taxon>Alterirhizorhabdus</taxon>
    </lineage>
</organism>
<evidence type="ECO:0000256" key="1">
    <source>
        <dbReference type="SAM" id="MobiDB-lite"/>
    </source>
</evidence>
<dbReference type="Gene3D" id="2.40.128.130">
    <property type="entry name" value="Autotransporter beta-domain"/>
    <property type="match status" value="1"/>
</dbReference>
<comment type="caution">
    <text evidence="3">The sequence shown here is derived from an EMBL/GenBank/DDBJ whole genome shotgun (WGS) entry which is preliminary data.</text>
</comment>
<dbReference type="OrthoDB" id="9778934at2"/>
<keyword evidence="4" id="KW-1185">Reference proteome</keyword>